<keyword evidence="5" id="KW-0325">Glycoprotein</keyword>
<dbReference type="Pfam" id="PF03227">
    <property type="entry name" value="GILT"/>
    <property type="match status" value="1"/>
</dbReference>
<dbReference type="GO" id="GO:0005576">
    <property type="term" value="C:extracellular region"/>
    <property type="evidence" value="ECO:0007669"/>
    <property type="project" value="UniProtKB-SubCell"/>
</dbReference>
<dbReference type="InterPro" id="IPR004911">
    <property type="entry name" value="Interferon-induced_GILT"/>
</dbReference>
<evidence type="ECO:0000256" key="2">
    <source>
        <dbReference type="ARBA" id="ARBA00005679"/>
    </source>
</evidence>
<proteinExistence type="inferred from homology"/>
<comment type="similarity">
    <text evidence="2">Belongs to the GILT family.</text>
</comment>
<dbReference type="PANTHER" id="PTHR13234">
    <property type="entry name" value="GAMMA-INTERFERON INDUCIBLE LYSOSOMAL THIOL REDUCTASE GILT"/>
    <property type="match status" value="1"/>
</dbReference>
<dbReference type="AlphaFoldDB" id="A0A7R9K151"/>
<dbReference type="PANTHER" id="PTHR13234:SF8">
    <property type="entry name" value="GAMMA-INTERFERON-INDUCIBLE LYSOSOMAL THIOL REDUCTASE"/>
    <property type="match status" value="1"/>
</dbReference>
<organism evidence="6">
    <name type="scientific">Timema genevievae</name>
    <name type="common">Walking stick</name>
    <dbReference type="NCBI Taxonomy" id="629358"/>
    <lineage>
        <taxon>Eukaryota</taxon>
        <taxon>Metazoa</taxon>
        <taxon>Ecdysozoa</taxon>
        <taxon>Arthropoda</taxon>
        <taxon>Hexapoda</taxon>
        <taxon>Insecta</taxon>
        <taxon>Pterygota</taxon>
        <taxon>Neoptera</taxon>
        <taxon>Polyneoptera</taxon>
        <taxon>Phasmatodea</taxon>
        <taxon>Timematodea</taxon>
        <taxon>Timematoidea</taxon>
        <taxon>Timematidae</taxon>
        <taxon>Timema</taxon>
    </lineage>
</organism>
<dbReference type="EMBL" id="OE841933">
    <property type="protein sequence ID" value="CAD7597863.1"/>
    <property type="molecule type" value="Genomic_DNA"/>
</dbReference>
<evidence type="ECO:0000256" key="1">
    <source>
        <dbReference type="ARBA" id="ARBA00004613"/>
    </source>
</evidence>
<accession>A0A7R9K151</accession>
<gene>
    <name evidence="6" type="ORF">TGEB3V08_LOCUS6901</name>
</gene>
<sequence length="262" mass="29350">MPSSVFCVESTSGDENVSGTCACWPPAWADELTACEGSPVNVTVLYETLCPDSVAFITEQLYPAVQQYSTADVIVDFVPFGKADYTVHPDGSITFTCQHGPEECEGNKVHACAVYHLYYDHVVRLDFVQCAMKEVRPDLAGPECAKQLGLNYRPVEECVSGQLGTDILAFFGDRTRSLEPQLTFIPSVIIDGVFDPDVQQESLRNFRLVLDQRVRAKRGSPDFNMWDYSSYYNCLNYYYDYYYYGNYLGGDQGTSYCGGYSC</sequence>
<name>A0A7R9K151_TIMGE</name>
<evidence type="ECO:0000256" key="3">
    <source>
        <dbReference type="ARBA" id="ARBA00022525"/>
    </source>
</evidence>
<evidence type="ECO:0000256" key="5">
    <source>
        <dbReference type="ARBA" id="ARBA00023180"/>
    </source>
</evidence>
<keyword evidence="3" id="KW-0964">Secreted</keyword>
<dbReference type="GO" id="GO:0016671">
    <property type="term" value="F:oxidoreductase activity, acting on a sulfur group of donors, disulfide as acceptor"/>
    <property type="evidence" value="ECO:0007669"/>
    <property type="project" value="InterPro"/>
</dbReference>
<protein>
    <submittedName>
        <fullName evidence="6">Uncharacterized protein</fullName>
    </submittedName>
</protein>
<comment type="subcellular location">
    <subcellularLocation>
        <location evidence="1">Secreted</location>
    </subcellularLocation>
</comment>
<reference evidence="6" key="1">
    <citation type="submission" date="2020-11" db="EMBL/GenBank/DDBJ databases">
        <authorList>
            <person name="Tran Van P."/>
        </authorList>
    </citation>
    <scope>NUCLEOTIDE SEQUENCE</scope>
</reference>
<evidence type="ECO:0000256" key="4">
    <source>
        <dbReference type="ARBA" id="ARBA00022729"/>
    </source>
</evidence>
<evidence type="ECO:0000313" key="6">
    <source>
        <dbReference type="EMBL" id="CAD7597863.1"/>
    </source>
</evidence>
<keyword evidence="4" id="KW-0732">Signal</keyword>